<accession>A0A371NWU3</accession>
<organism evidence="1 2">
    <name type="scientific">Microbacterium bovistercoris</name>
    <dbReference type="NCBI Taxonomy" id="2293570"/>
    <lineage>
        <taxon>Bacteria</taxon>
        <taxon>Bacillati</taxon>
        <taxon>Actinomycetota</taxon>
        <taxon>Actinomycetes</taxon>
        <taxon>Micrococcales</taxon>
        <taxon>Microbacteriaceae</taxon>
        <taxon>Microbacterium</taxon>
    </lineage>
</organism>
<comment type="caution">
    <text evidence="1">The sequence shown here is derived from an EMBL/GenBank/DDBJ whole genome shotgun (WGS) entry which is preliminary data.</text>
</comment>
<keyword evidence="2" id="KW-1185">Reference proteome</keyword>
<dbReference type="Proteomes" id="UP000262172">
    <property type="component" value="Unassembled WGS sequence"/>
</dbReference>
<proteinExistence type="predicted"/>
<dbReference type="RefSeq" id="WP_116241073.1">
    <property type="nucleotide sequence ID" value="NZ_QUAB01000017.1"/>
</dbReference>
<evidence type="ECO:0000313" key="2">
    <source>
        <dbReference type="Proteomes" id="UP000262172"/>
    </source>
</evidence>
<gene>
    <name evidence="1" type="ORF">DY023_04060</name>
</gene>
<reference evidence="1 2" key="1">
    <citation type="submission" date="2018-08" db="EMBL/GenBank/DDBJ databases">
        <title>Isolation, diversity and antifungal activity of Actinobacteria from cow dung.</title>
        <authorList>
            <person name="Ling L."/>
        </authorList>
    </citation>
    <scope>NUCLEOTIDE SEQUENCE [LARGE SCALE GENOMIC DNA]</scope>
    <source>
        <strain evidence="1 2">NEAU-LLE</strain>
    </source>
</reference>
<name>A0A371NWU3_9MICO</name>
<sequence>MNIVVLEVQRTKRQDMSSEKAQLVGQSLAADAAVLAVWIAADGNDAVRGVPRLQFAVRGTDPKAAAYEFEPAVTKAAREHRVRLSVCYFTRRDPDVVPQEIAEALGVKVMPNHATVVSMIKRPHM</sequence>
<evidence type="ECO:0000313" key="1">
    <source>
        <dbReference type="EMBL" id="REJ07381.1"/>
    </source>
</evidence>
<dbReference type="AlphaFoldDB" id="A0A371NWU3"/>
<protein>
    <submittedName>
        <fullName evidence="1">Uncharacterized protein</fullName>
    </submittedName>
</protein>
<dbReference type="EMBL" id="QUAB01000017">
    <property type="protein sequence ID" value="REJ07381.1"/>
    <property type="molecule type" value="Genomic_DNA"/>
</dbReference>